<organism evidence="1 2">
    <name type="scientific">Mobiluncus curtisii</name>
    <dbReference type="NCBI Taxonomy" id="2051"/>
    <lineage>
        <taxon>Bacteria</taxon>
        <taxon>Bacillati</taxon>
        <taxon>Actinomycetota</taxon>
        <taxon>Actinomycetes</taxon>
        <taxon>Actinomycetales</taxon>
        <taxon>Actinomycetaceae</taxon>
        <taxon>Mobiluncus</taxon>
    </lineage>
</organism>
<name>A0A7Y0UJ06_9ACTO</name>
<dbReference type="AlphaFoldDB" id="A0A7Y0UJ06"/>
<protein>
    <submittedName>
        <fullName evidence="1">Uncharacterized protein</fullName>
    </submittedName>
</protein>
<reference evidence="1 2" key="1">
    <citation type="submission" date="2020-04" db="EMBL/GenBank/DDBJ databases">
        <title>Antimicrobial susceptibility and clonality of vaginal-derived multi-drug resistant Mobiluncus isolates in China.</title>
        <authorList>
            <person name="Zhang X."/>
        </authorList>
    </citation>
    <scope>NUCLEOTIDE SEQUENCE [LARGE SCALE GENOMIC DNA]</scope>
    <source>
        <strain evidence="1 2">19</strain>
    </source>
</reference>
<evidence type="ECO:0000313" key="1">
    <source>
        <dbReference type="EMBL" id="NMW87950.1"/>
    </source>
</evidence>
<dbReference type="Proteomes" id="UP000553981">
    <property type="component" value="Unassembled WGS sequence"/>
</dbReference>
<accession>A0A7Y0UJ06</accession>
<dbReference type="EMBL" id="JABCUI010000005">
    <property type="protein sequence ID" value="NMW87950.1"/>
    <property type="molecule type" value="Genomic_DNA"/>
</dbReference>
<proteinExistence type="predicted"/>
<sequence length="94" mass="10831">MVADVLRLGWWCRSLTGDGAQRGKMMAQMCYWGLFSRQHAQAVAHFCKAENLTWLGVAAQVYNERWRERLRDLEILGDYINELEVAKASLEALL</sequence>
<evidence type="ECO:0000313" key="2">
    <source>
        <dbReference type="Proteomes" id="UP000553981"/>
    </source>
</evidence>
<comment type="caution">
    <text evidence="1">The sequence shown here is derived from an EMBL/GenBank/DDBJ whole genome shotgun (WGS) entry which is preliminary data.</text>
</comment>
<gene>
    <name evidence="1" type="ORF">HHJ67_09410</name>
</gene>